<gene>
    <name evidence="8" type="ORF">BABA_10371</name>
</gene>
<comment type="function">
    <text evidence="2 5">PPIases accelerate the folding of proteins. It catalyzes the cis-trans isomerization of proline imidic peptide bonds in oligopeptides.</text>
</comment>
<dbReference type="GO" id="GO:0003755">
    <property type="term" value="F:peptidyl-prolyl cis-trans isomerase activity"/>
    <property type="evidence" value="ECO:0007669"/>
    <property type="project" value="UniProtKB-UniRule"/>
</dbReference>
<feature type="region of interest" description="Disordered" evidence="6">
    <location>
        <begin position="25"/>
        <end position="50"/>
    </location>
</feature>
<dbReference type="InterPro" id="IPR002130">
    <property type="entry name" value="Cyclophilin-type_PPIase_dom"/>
</dbReference>
<comment type="caution">
    <text evidence="8">The sequence shown here is derived from an EMBL/GenBank/DDBJ whole genome shotgun (WGS) entry which is preliminary data.</text>
</comment>
<comment type="catalytic activity">
    <reaction evidence="1 5">
        <text>[protein]-peptidylproline (omega=180) = [protein]-peptidylproline (omega=0)</text>
        <dbReference type="Rhea" id="RHEA:16237"/>
        <dbReference type="Rhea" id="RHEA-COMP:10747"/>
        <dbReference type="Rhea" id="RHEA-COMP:10748"/>
        <dbReference type="ChEBI" id="CHEBI:83833"/>
        <dbReference type="ChEBI" id="CHEBI:83834"/>
        <dbReference type="EC" id="5.2.1.8"/>
    </reaction>
</comment>
<dbReference type="Gene3D" id="2.40.100.10">
    <property type="entry name" value="Cyclophilin-like"/>
    <property type="match status" value="1"/>
</dbReference>
<dbReference type="Pfam" id="PF00160">
    <property type="entry name" value="Pro_isomerase"/>
    <property type="match status" value="1"/>
</dbReference>
<dbReference type="AlphaFoldDB" id="K6DMQ4"/>
<dbReference type="PANTHER" id="PTHR45625:SF4">
    <property type="entry name" value="PEPTIDYLPROLYL ISOMERASE DOMAIN AND WD REPEAT-CONTAINING PROTEIN 1"/>
    <property type="match status" value="1"/>
</dbReference>
<dbReference type="PATRIC" id="fig|1117379.3.peg.2162"/>
<feature type="signal peptide" evidence="5">
    <location>
        <begin position="1"/>
        <end position="19"/>
    </location>
</feature>
<dbReference type="InterPro" id="IPR029000">
    <property type="entry name" value="Cyclophilin-like_dom_sf"/>
</dbReference>
<dbReference type="PROSITE" id="PS50072">
    <property type="entry name" value="CSA_PPIASE_2"/>
    <property type="match status" value="1"/>
</dbReference>
<protein>
    <recommendedName>
        <fullName evidence="5">Peptidyl-prolyl cis-trans isomerase</fullName>
        <shortName evidence="5">PPIase</shortName>
        <ecNumber evidence="5">5.2.1.8</ecNumber>
    </recommendedName>
</protein>
<comment type="similarity">
    <text evidence="5">Belongs to the cyclophilin-type PPIase family.</text>
</comment>
<evidence type="ECO:0000256" key="4">
    <source>
        <dbReference type="ARBA" id="ARBA00023235"/>
    </source>
</evidence>
<evidence type="ECO:0000256" key="2">
    <source>
        <dbReference type="ARBA" id="ARBA00002388"/>
    </source>
</evidence>
<feature type="domain" description="PPIase cyclophilin-type" evidence="7">
    <location>
        <begin position="73"/>
        <end position="247"/>
    </location>
</feature>
<dbReference type="InterPro" id="IPR044666">
    <property type="entry name" value="Cyclophilin_A-like"/>
</dbReference>
<proteinExistence type="inferred from homology"/>
<dbReference type="EC" id="5.2.1.8" evidence="5"/>
<feature type="chain" id="PRO_5039745429" description="Peptidyl-prolyl cis-trans isomerase" evidence="5">
    <location>
        <begin position="20"/>
        <end position="249"/>
    </location>
</feature>
<dbReference type="EMBL" id="AJLS01000056">
    <property type="protein sequence ID" value="EKN69458.1"/>
    <property type="molecule type" value="Genomic_DNA"/>
</dbReference>
<dbReference type="Proteomes" id="UP000006316">
    <property type="component" value="Unassembled WGS sequence"/>
</dbReference>
<dbReference type="eggNOG" id="COG0652">
    <property type="taxonomic scope" value="Bacteria"/>
</dbReference>
<dbReference type="STRING" id="1117379.BABA_10371"/>
<dbReference type="PROSITE" id="PS00170">
    <property type="entry name" value="CSA_PPIASE_1"/>
    <property type="match status" value="1"/>
</dbReference>
<keyword evidence="5" id="KW-0732">Signal</keyword>
<dbReference type="PANTHER" id="PTHR45625">
    <property type="entry name" value="PEPTIDYL-PROLYL CIS-TRANS ISOMERASE-RELATED"/>
    <property type="match status" value="1"/>
</dbReference>
<dbReference type="GO" id="GO:0006457">
    <property type="term" value="P:protein folding"/>
    <property type="evidence" value="ECO:0007669"/>
    <property type="project" value="InterPro"/>
</dbReference>
<dbReference type="RefSeq" id="WP_007085091.1">
    <property type="nucleotide sequence ID" value="NZ_AJLS01000056.1"/>
</dbReference>
<dbReference type="PRINTS" id="PR00153">
    <property type="entry name" value="CSAPPISMRASE"/>
</dbReference>
<dbReference type="PROSITE" id="PS51257">
    <property type="entry name" value="PROKAR_LIPOPROTEIN"/>
    <property type="match status" value="1"/>
</dbReference>
<dbReference type="SUPFAM" id="SSF50891">
    <property type="entry name" value="Cyclophilin-like"/>
    <property type="match status" value="1"/>
</dbReference>
<reference evidence="8 9" key="1">
    <citation type="journal article" date="2012" name="Front. Microbiol.">
        <title>Redundancy and modularity in membrane-associated dissimilatory nitrate reduction in Bacillus.</title>
        <authorList>
            <person name="Heylen K."/>
            <person name="Keltjens J."/>
        </authorList>
    </citation>
    <scope>NUCLEOTIDE SEQUENCE [LARGE SCALE GENOMIC DNA]</scope>
    <source>
        <strain evidence="9">LMG 21833T</strain>
    </source>
</reference>
<keyword evidence="4 5" id="KW-0413">Isomerase</keyword>
<evidence type="ECO:0000256" key="6">
    <source>
        <dbReference type="SAM" id="MobiDB-lite"/>
    </source>
</evidence>
<keyword evidence="3 5" id="KW-0697">Rotamase</keyword>
<organism evidence="8 9">
    <name type="scientific">Neobacillus bataviensis LMG 21833</name>
    <dbReference type="NCBI Taxonomy" id="1117379"/>
    <lineage>
        <taxon>Bacteria</taxon>
        <taxon>Bacillati</taxon>
        <taxon>Bacillota</taxon>
        <taxon>Bacilli</taxon>
        <taxon>Bacillales</taxon>
        <taxon>Bacillaceae</taxon>
        <taxon>Neobacillus</taxon>
    </lineage>
</organism>
<evidence type="ECO:0000256" key="1">
    <source>
        <dbReference type="ARBA" id="ARBA00000971"/>
    </source>
</evidence>
<evidence type="ECO:0000256" key="5">
    <source>
        <dbReference type="RuleBase" id="RU363019"/>
    </source>
</evidence>
<evidence type="ECO:0000313" key="9">
    <source>
        <dbReference type="Proteomes" id="UP000006316"/>
    </source>
</evidence>
<dbReference type="InterPro" id="IPR020892">
    <property type="entry name" value="Cyclophilin-type_PPIase_CS"/>
</dbReference>
<sequence length="249" mass="27617">MRRNLKILIMLLSIIMVLAACGTSSKNEDTQSKSKTAAPKTEQKKEGEQQVTNAVYPQLSTEVSENEKLVEMETSMGTIKIKLFPEYAPKAVENFVKHSEEGYYDGLIFHRVIKDFMIQGGDPNGNGTGGESIWGKPFEDEFSKNLYNLRGALSMANSGVNTNGSQFFIVQSTSLDPSMKSEMEKAGYPKEIIDAYDQNGGTPWLDHRHTVFGQVVEGMDIVDKIAATPADEKDKPETDVIIKKINVLK</sequence>
<evidence type="ECO:0000256" key="3">
    <source>
        <dbReference type="ARBA" id="ARBA00023110"/>
    </source>
</evidence>
<name>K6DMQ4_9BACI</name>
<keyword evidence="9" id="KW-1185">Reference proteome</keyword>
<accession>K6DMQ4</accession>
<evidence type="ECO:0000313" key="8">
    <source>
        <dbReference type="EMBL" id="EKN69458.1"/>
    </source>
</evidence>
<dbReference type="OrthoDB" id="9807797at2"/>
<evidence type="ECO:0000259" key="7">
    <source>
        <dbReference type="PROSITE" id="PS50072"/>
    </source>
</evidence>